<dbReference type="EMBL" id="AE017285">
    <property type="protein sequence ID" value="AAS95636.1"/>
    <property type="molecule type" value="Genomic_DNA"/>
</dbReference>
<sequence length="104" mass="10580">MLPVRVMPPDFGDVAFAAGIRAEVAGWLFCCCRLFTGMAFPGDESCAAVVAYLGRALDQRDQTSFGADSKLLPGTGADGCRASAHPARDGGGGCHQVGAACGAE</sequence>
<dbReference type="AlphaFoldDB" id="Q72CX5"/>
<organism evidence="1 2">
    <name type="scientific">Nitratidesulfovibrio vulgaris (strain ATCC 29579 / DSM 644 / CCUG 34227 / NCIMB 8303 / VKM B-1760 / Hildenborough)</name>
    <name type="common">Desulfovibrio vulgaris</name>
    <dbReference type="NCBI Taxonomy" id="882"/>
    <lineage>
        <taxon>Bacteria</taxon>
        <taxon>Pseudomonadati</taxon>
        <taxon>Thermodesulfobacteriota</taxon>
        <taxon>Desulfovibrionia</taxon>
        <taxon>Desulfovibrionales</taxon>
        <taxon>Desulfovibrionaceae</taxon>
        <taxon>Nitratidesulfovibrio</taxon>
    </lineage>
</organism>
<accession>Q72CX5</accession>
<evidence type="ECO:0000313" key="1">
    <source>
        <dbReference type="EMBL" id="AAS95636.1"/>
    </source>
</evidence>
<reference evidence="1 2" key="1">
    <citation type="journal article" date="2004" name="Nat. Biotechnol.">
        <title>The genome sequence of the anaerobic, sulfate-reducing bacterium Desulfovibrio vulgaris Hildenborough.</title>
        <authorList>
            <person name="Heidelberg J.F."/>
            <person name="Seshadri R."/>
            <person name="Haveman S.A."/>
            <person name="Hemme C.L."/>
            <person name="Paulsen I.T."/>
            <person name="Kolonay J.F."/>
            <person name="Eisen J.A."/>
            <person name="Ward N."/>
            <person name="Methe B."/>
            <person name="Brinkac L.M."/>
            <person name="Daugherty S.C."/>
            <person name="Deboy R.T."/>
            <person name="Dodson R.J."/>
            <person name="Durkin A.S."/>
            <person name="Madupu R."/>
            <person name="Nelson W.C."/>
            <person name="Sullivan S.A."/>
            <person name="Fouts D."/>
            <person name="Haft D.H."/>
            <person name="Selengut J."/>
            <person name="Peterson J.D."/>
            <person name="Davidsen T.M."/>
            <person name="Zafar N."/>
            <person name="Zhou L."/>
            <person name="Radune D."/>
            <person name="Dimitrov G."/>
            <person name="Hance M."/>
            <person name="Tran K."/>
            <person name="Khouri H."/>
            <person name="Gill J."/>
            <person name="Utterback T.R."/>
            <person name="Feldblyum T.V."/>
            <person name="Wall J.D."/>
            <person name="Voordouw G."/>
            <person name="Fraser C.M."/>
        </authorList>
    </citation>
    <scope>NUCLEOTIDE SEQUENCE [LARGE SCALE GENOMIC DNA]</scope>
    <source>
        <strain evidence="2">ATCC 29579 / DSM 644 / NCIMB 8303 / VKM B-1760 / Hildenborough</strain>
    </source>
</reference>
<name>Q72CX5_NITV2</name>
<dbReference type="KEGG" id="dvu:DVU_1158"/>
<dbReference type="Proteomes" id="UP000002194">
    <property type="component" value="Chromosome"/>
</dbReference>
<dbReference type="PaxDb" id="882-DVU_1158"/>
<keyword evidence="2" id="KW-1185">Reference proteome</keyword>
<gene>
    <name evidence="1" type="ordered locus">DVU_1158</name>
</gene>
<protein>
    <submittedName>
        <fullName evidence="1">Uncharacterized protein</fullName>
    </submittedName>
</protein>
<evidence type="ECO:0000313" key="2">
    <source>
        <dbReference type="Proteomes" id="UP000002194"/>
    </source>
</evidence>
<dbReference type="HOGENOM" id="CLU_2245643_0_0_7"/>
<proteinExistence type="predicted"/>
<dbReference type="STRING" id="882.DVU_1158"/>
<dbReference type="EnsemblBacteria" id="AAS95636">
    <property type="protein sequence ID" value="AAS95636"/>
    <property type="gene ID" value="DVU_1158"/>
</dbReference>